<reference evidence="2" key="1">
    <citation type="submission" date="2023-06" db="EMBL/GenBank/DDBJ databases">
        <authorList>
            <person name="Zeman M."/>
            <person name="Kubasova T."/>
            <person name="Jahodarova E."/>
            <person name="Nykrynova M."/>
            <person name="Rychlik I."/>
        </authorList>
    </citation>
    <scope>NUCLEOTIDE SEQUENCE</scope>
    <source>
        <strain evidence="2">ET15</strain>
        <strain evidence="1">ET37</strain>
    </source>
</reference>
<proteinExistence type="predicted"/>
<organism evidence="2 4">
    <name type="scientific">Leyella lascolaii</name>
    <dbReference type="NCBI Taxonomy" id="1776379"/>
    <lineage>
        <taxon>Bacteria</taxon>
        <taxon>Pseudomonadati</taxon>
        <taxon>Bacteroidota</taxon>
        <taxon>Bacteroidia</taxon>
        <taxon>Bacteroidales</taxon>
        <taxon>Prevotellaceae</taxon>
        <taxon>Leyella</taxon>
    </lineage>
</organism>
<dbReference type="EMBL" id="JAUEIE010000004">
    <property type="protein sequence ID" value="MDN0022442.1"/>
    <property type="molecule type" value="Genomic_DNA"/>
</dbReference>
<dbReference type="SUPFAM" id="SSF52540">
    <property type="entry name" value="P-loop containing nucleoside triphosphate hydrolases"/>
    <property type="match status" value="1"/>
</dbReference>
<keyword evidence="3" id="KW-1185">Reference proteome</keyword>
<reference evidence="2" key="2">
    <citation type="submission" date="2023-08" db="EMBL/GenBank/DDBJ databases">
        <title>Identification and characterization of horizontal gene transfer across gut microbiota members of farm animals based on homology search.</title>
        <authorList>
            <person name="Schwarzerova J."/>
            <person name="Nykrynova M."/>
            <person name="Jureckova K."/>
            <person name="Cejkova D."/>
            <person name="Rychlik I."/>
        </authorList>
    </citation>
    <scope>NUCLEOTIDE SEQUENCE</scope>
    <source>
        <strain evidence="2">ET15</strain>
        <strain evidence="1">ET37</strain>
    </source>
</reference>
<dbReference type="Proteomes" id="UP001168478">
    <property type="component" value="Unassembled WGS sequence"/>
</dbReference>
<dbReference type="Pfam" id="PF13481">
    <property type="entry name" value="AAA_25"/>
    <property type="match status" value="1"/>
</dbReference>
<dbReference type="InterPro" id="IPR027417">
    <property type="entry name" value="P-loop_NTPase"/>
</dbReference>
<evidence type="ECO:0000313" key="3">
    <source>
        <dbReference type="Proteomes" id="UP001167831"/>
    </source>
</evidence>
<dbReference type="AlphaFoldDB" id="A0AAW7JWT0"/>
<dbReference type="Gene3D" id="3.40.50.300">
    <property type="entry name" value="P-loop containing nucleotide triphosphate hydrolases"/>
    <property type="match status" value="1"/>
</dbReference>
<accession>A0AAW7JWT0</accession>
<protein>
    <submittedName>
        <fullName evidence="2">AAA family ATPase</fullName>
    </submittedName>
</protein>
<gene>
    <name evidence="1" type="ORF">QVN81_05310</name>
    <name evidence="2" type="ORF">QVN84_12350</name>
</gene>
<evidence type="ECO:0000313" key="4">
    <source>
        <dbReference type="Proteomes" id="UP001168478"/>
    </source>
</evidence>
<evidence type="ECO:0000313" key="1">
    <source>
        <dbReference type="EMBL" id="MDN0022442.1"/>
    </source>
</evidence>
<name>A0AAW7JWT0_9BACT</name>
<dbReference type="EMBL" id="JAUEIF010000015">
    <property type="protein sequence ID" value="MDN0026300.1"/>
    <property type="molecule type" value="Genomic_DNA"/>
</dbReference>
<sequence>MMDITTLGNQRIDQKTFEQLLKHIKLKVTEEYSFPPEIITCGGATIATLGNFSASIGKPKSKKTFNVSAIVAAAISGKEILGYKAHLPEDKKKILYIDTEQSKYHCHKVLERILKLANLPLNKESGLIDFFVLREYTPEQRRDIITLALRGDSRYGLVVIDGVRDLLRDINNPSEALDIINDLMRWSSFYDLHIHTVLHLNKSDDNTRGHIGSELNNKAETVLQITKNIDDSNMSEVKAMFIRDKEFAPFAFRIDNNGLPGYVEGYKAELARRDKKMHFSRLTEEQHREAIESVVGDNVPLGYSKMINLLMDGYSNIGYSRGRNTIISLLRYLIEMGLILKTDKAYQYVPQKQELEKQPEETDEDGLV</sequence>
<comment type="caution">
    <text evidence="2">The sequence shown here is derived from an EMBL/GenBank/DDBJ whole genome shotgun (WGS) entry which is preliminary data.</text>
</comment>
<dbReference type="RefSeq" id="WP_289824987.1">
    <property type="nucleotide sequence ID" value="NZ_JAUEIE010000004.1"/>
</dbReference>
<evidence type="ECO:0000313" key="2">
    <source>
        <dbReference type="EMBL" id="MDN0026300.1"/>
    </source>
</evidence>
<dbReference type="Proteomes" id="UP001167831">
    <property type="component" value="Unassembled WGS sequence"/>
</dbReference>